<organism evidence="1">
    <name type="scientific">marine sediment metagenome</name>
    <dbReference type="NCBI Taxonomy" id="412755"/>
    <lineage>
        <taxon>unclassified sequences</taxon>
        <taxon>metagenomes</taxon>
        <taxon>ecological metagenomes</taxon>
    </lineage>
</organism>
<accession>X0WXG2</accession>
<gene>
    <name evidence="1" type="ORF">S01H1_52216</name>
</gene>
<dbReference type="EMBL" id="BARS01033744">
    <property type="protein sequence ID" value="GAG27892.1"/>
    <property type="molecule type" value="Genomic_DNA"/>
</dbReference>
<comment type="caution">
    <text evidence="1">The sequence shown here is derived from an EMBL/GenBank/DDBJ whole genome shotgun (WGS) entry which is preliminary data.</text>
</comment>
<protein>
    <submittedName>
        <fullName evidence="1">Uncharacterized protein</fullName>
    </submittedName>
</protein>
<sequence>MTLGALIVFGLITGEVVALVKIGKQNEQIKKLEKAAKQKKKES</sequence>
<proteinExistence type="predicted"/>
<reference evidence="1" key="1">
    <citation type="journal article" date="2014" name="Front. Microbiol.">
        <title>High frequency of phylogenetically diverse reductive dehalogenase-homologous genes in deep subseafloor sedimentary metagenomes.</title>
        <authorList>
            <person name="Kawai M."/>
            <person name="Futagami T."/>
            <person name="Toyoda A."/>
            <person name="Takaki Y."/>
            <person name="Nishi S."/>
            <person name="Hori S."/>
            <person name="Arai W."/>
            <person name="Tsubouchi T."/>
            <person name="Morono Y."/>
            <person name="Uchiyama I."/>
            <person name="Ito T."/>
            <person name="Fujiyama A."/>
            <person name="Inagaki F."/>
            <person name="Takami H."/>
        </authorList>
    </citation>
    <scope>NUCLEOTIDE SEQUENCE</scope>
    <source>
        <strain evidence="1">Expedition CK06-06</strain>
    </source>
</reference>
<evidence type="ECO:0000313" key="1">
    <source>
        <dbReference type="EMBL" id="GAG27892.1"/>
    </source>
</evidence>
<name>X0WXG2_9ZZZZ</name>
<dbReference type="AlphaFoldDB" id="X0WXG2"/>